<reference evidence="2" key="2">
    <citation type="journal article" date="2015" name="Data Brief">
        <title>Shoot transcriptome of the giant reed, Arundo donax.</title>
        <authorList>
            <person name="Barrero R.A."/>
            <person name="Guerrero F.D."/>
            <person name="Moolhuijzen P."/>
            <person name="Goolsby J.A."/>
            <person name="Tidwell J."/>
            <person name="Bellgard S.E."/>
            <person name="Bellgard M.I."/>
        </authorList>
    </citation>
    <scope>NUCLEOTIDE SEQUENCE</scope>
    <source>
        <tissue evidence="2">Shoot tissue taken approximately 20 cm above the soil surface</tissue>
    </source>
</reference>
<accession>A0A0A9BU24</accession>
<evidence type="ECO:0000256" key="1">
    <source>
        <dbReference type="SAM" id="MobiDB-lite"/>
    </source>
</evidence>
<feature type="region of interest" description="Disordered" evidence="1">
    <location>
        <begin position="27"/>
        <end position="66"/>
    </location>
</feature>
<dbReference type="AlphaFoldDB" id="A0A0A9BU24"/>
<sequence>MEASSGAGVARWRVALQTWRAARHWCPGRAPPRSCQSPGPPGRRSCSGASSQSSPVYPCSPLSSCL</sequence>
<reference evidence="2" key="1">
    <citation type="submission" date="2014-09" db="EMBL/GenBank/DDBJ databases">
        <authorList>
            <person name="Magalhaes I.L.F."/>
            <person name="Oliveira U."/>
            <person name="Santos F.R."/>
            <person name="Vidigal T.H.D.A."/>
            <person name="Brescovit A.D."/>
            <person name="Santos A.J."/>
        </authorList>
    </citation>
    <scope>NUCLEOTIDE SEQUENCE</scope>
    <source>
        <tissue evidence="2">Shoot tissue taken approximately 20 cm above the soil surface</tissue>
    </source>
</reference>
<feature type="compositionally biased region" description="Low complexity" evidence="1">
    <location>
        <begin position="45"/>
        <end position="54"/>
    </location>
</feature>
<dbReference type="EMBL" id="GBRH01232207">
    <property type="protein sequence ID" value="JAD65688.1"/>
    <property type="molecule type" value="Transcribed_RNA"/>
</dbReference>
<protein>
    <submittedName>
        <fullName evidence="2">Uncharacterized protein</fullName>
    </submittedName>
</protein>
<evidence type="ECO:0000313" key="2">
    <source>
        <dbReference type="EMBL" id="JAD65688.1"/>
    </source>
</evidence>
<proteinExistence type="predicted"/>
<organism evidence="2">
    <name type="scientific">Arundo donax</name>
    <name type="common">Giant reed</name>
    <name type="synonym">Donax arundinaceus</name>
    <dbReference type="NCBI Taxonomy" id="35708"/>
    <lineage>
        <taxon>Eukaryota</taxon>
        <taxon>Viridiplantae</taxon>
        <taxon>Streptophyta</taxon>
        <taxon>Embryophyta</taxon>
        <taxon>Tracheophyta</taxon>
        <taxon>Spermatophyta</taxon>
        <taxon>Magnoliopsida</taxon>
        <taxon>Liliopsida</taxon>
        <taxon>Poales</taxon>
        <taxon>Poaceae</taxon>
        <taxon>PACMAD clade</taxon>
        <taxon>Arundinoideae</taxon>
        <taxon>Arundineae</taxon>
        <taxon>Arundo</taxon>
    </lineage>
</organism>
<name>A0A0A9BU24_ARUDO</name>